<proteinExistence type="inferred from homology"/>
<protein>
    <recommendedName>
        <fullName evidence="5 6">Large ribosomal subunit protein uL10</fullName>
    </recommendedName>
</protein>
<dbReference type="InterPro" id="IPR047865">
    <property type="entry name" value="Ribosomal_uL10_bac_type"/>
</dbReference>
<accession>E1YG98</accession>
<dbReference type="Pfam" id="PF00466">
    <property type="entry name" value="Ribosomal_L10"/>
    <property type="match status" value="1"/>
</dbReference>
<evidence type="ECO:0000256" key="1">
    <source>
        <dbReference type="ARBA" id="ARBA00002633"/>
    </source>
</evidence>
<organism evidence="7">
    <name type="scientific">uncultured Desulfobacterium sp</name>
    <dbReference type="NCBI Taxonomy" id="201089"/>
    <lineage>
        <taxon>Bacteria</taxon>
        <taxon>Pseudomonadati</taxon>
        <taxon>Thermodesulfobacteriota</taxon>
        <taxon>Desulfobacteria</taxon>
        <taxon>Desulfobacterales</taxon>
        <taxon>Desulfobacteriaceae</taxon>
        <taxon>Desulfobacterium</taxon>
        <taxon>environmental samples</taxon>
    </lineage>
</organism>
<keyword evidence="6" id="KW-0699">rRNA-binding</keyword>
<evidence type="ECO:0000256" key="3">
    <source>
        <dbReference type="ARBA" id="ARBA00022980"/>
    </source>
</evidence>
<evidence type="ECO:0000313" key="7">
    <source>
        <dbReference type="EMBL" id="CBX29592.1"/>
    </source>
</evidence>
<dbReference type="GO" id="GO:0015934">
    <property type="term" value="C:large ribosomal subunit"/>
    <property type="evidence" value="ECO:0007669"/>
    <property type="project" value="InterPro"/>
</dbReference>
<keyword evidence="4 6" id="KW-0687">Ribonucleoprotein</keyword>
<dbReference type="InterPro" id="IPR022973">
    <property type="entry name" value="Ribosomal_uL10_bac"/>
</dbReference>
<keyword evidence="3 6" id="KW-0689">Ribosomal protein</keyword>
<dbReference type="InterPro" id="IPR002363">
    <property type="entry name" value="Ribosomal_uL10_CS_bac"/>
</dbReference>
<dbReference type="InterPro" id="IPR001790">
    <property type="entry name" value="Ribosomal_uL10"/>
</dbReference>
<comment type="function">
    <text evidence="1 6">Forms part of the ribosomal stalk, playing a central role in the interaction of the ribosome with GTP-bound translation factors.</text>
</comment>
<dbReference type="AlphaFoldDB" id="E1YG98"/>
<dbReference type="HAMAP" id="MF_00362">
    <property type="entry name" value="Ribosomal_uL10"/>
    <property type="match status" value="1"/>
</dbReference>
<gene>
    <name evidence="6" type="primary">rplJ</name>
    <name evidence="7" type="ORF">N47_J05730</name>
</gene>
<comment type="subunit">
    <text evidence="6">Part of the ribosomal stalk of the 50S ribosomal subunit. The N-terminus interacts with L11 and the large rRNA to form the base of the stalk. The C-terminus forms an elongated spine to which L12 dimers bind in a sequential fashion forming a multimeric L10(L12)X complex.</text>
</comment>
<dbReference type="PANTHER" id="PTHR11560">
    <property type="entry name" value="39S RIBOSOMAL PROTEIN L10, MITOCHONDRIAL"/>
    <property type="match status" value="1"/>
</dbReference>
<dbReference type="CDD" id="cd05797">
    <property type="entry name" value="Ribosomal_L10"/>
    <property type="match status" value="1"/>
</dbReference>
<sequence length="191" mass="21570">MQKRPPVLYRLGKEVLQYMKLSEKKNIAENFHEKLSRAKVVIITDYKGLNVEAISDLRAKLREFQVEYRVVKNTLLERASENTEAFVIKDKFKGPTAVAISYDDPVTPAKILIKFSETNKNLTIKAGMLNGKALDFNAIKALSTMPSREVLLSMLLSAMNGVPVSFVRTLNEIPKKLLYVLQAIKEQKEAA</sequence>
<dbReference type="InterPro" id="IPR043141">
    <property type="entry name" value="Ribosomal_uL10-like_sf"/>
</dbReference>
<dbReference type="NCBIfam" id="NF000955">
    <property type="entry name" value="PRK00099.1-1"/>
    <property type="match status" value="1"/>
</dbReference>
<evidence type="ECO:0000256" key="2">
    <source>
        <dbReference type="ARBA" id="ARBA00008889"/>
    </source>
</evidence>
<dbReference type="Gene3D" id="3.30.70.1730">
    <property type="match status" value="1"/>
</dbReference>
<dbReference type="EMBL" id="FR695872">
    <property type="protein sequence ID" value="CBX29592.1"/>
    <property type="molecule type" value="Genomic_DNA"/>
</dbReference>
<dbReference type="Gene3D" id="6.10.250.290">
    <property type="match status" value="1"/>
</dbReference>
<evidence type="ECO:0000256" key="4">
    <source>
        <dbReference type="ARBA" id="ARBA00023274"/>
    </source>
</evidence>
<dbReference type="SUPFAM" id="SSF160369">
    <property type="entry name" value="Ribosomal protein L10-like"/>
    <property type="match status" value="1"/>
</dbReference>
<name>E1YG98_9BACT</name>
<evidence type="ECO:0000256" key="6">
    <source>
        <dbReference type="HAMAP-Rule" id="MF_00362"/>
    </source>
</evidence>
<keyword evidence="6" id="KW-0694">RNA-binding</keyword>
<evidence type="ECO:0000256" key="5">
    <source>
        <dbReference type="ARBA" id="ARBA00035202"/>
    </source>
</evidence>
<reference evidence="7" key="1">
    <citation type="journal article" date="2011" name="Environ. Microbiol.">
        <title>Genomic insights into the metabolic potential of the polycyclic aromatic hydrocarbon degrading sulfate-reducing Deltaproteobacterium N47.</title>
        <authorList>
            <person name="Bergmann F."/>
            <person name="Selesi D."/>
            <person name="Weinmaier T."/>
            <person name="Tischler P."/>
            <person name="Rattei T."/>
            <person name="Meckenstock R.U."/>
        </authorList>
    </citation>
    <scope>NUCLEOTIDE SEQUENCE</scope>
</reference>
<dbReference type="GO" id="GO:0070180">
    <property type="term" value="F:large ribosomal subunit rRNA binding"/>
    <property type="evidence" value="ECO:0007669"/>
    <property type="project" value="UniProtKB-UniRule"/>
</dbReference>
<dbReference type="PROSITE" id="PS01109">
    <property type="entry name" value="RIBOSOMAL_L10"/>
    <property type="match status" value="1"/>
</dbReference>
<comment type="similarity">
    <text evidence="2 6">Belongs to the universal ribosomal protein uL10 family.</text>
</comment>
<dbReference type="GO" id="GO:0006412">
    <property type="term" value="P:translation"/>
    <property type="evidence" value="ECO:0007669"/>
    <property type="project" value="UniProtKB-UniRule"/>
</dbReference>
<dbReference type="GO" id="GO:0003735">
    <property type="term" value="F:structural constituent of ribosome"/>
    <property type="evidence" value="ECO:0007669"/>
    <property type="project" value="InterPro"/>
</dbReference>